<dbReference type="NCBIfam" id="TIGR00152">
    <property type="entry name" value="dephospho-CoA kinase"/>
    <property type="match status" value="1"/>
</dbReference>
<dbReference type="Pfam" id="PF01121">
    <property type="entry name" value="CoaE"/>
    <property type="match status" value="1"/>
</dbReference>
<keyword evidence="5 7" id="KW-0418">Kinase</keyword>
<dbReference type="CDD" id="cd02022">
    <property type="entry name" value="DPCK"/>
    <property type="match status" value="1"/>
</dbReference>
<evidence type="ECO:0000256" key="3">
    <source>
        <dbReference type="ARBA" id="ARBA00022840"/>
    </source>
</evidence>
<evidence type="ECO:0000256" key="1">
    <source>
        <dbReference type="ARBA" id="ARBA00009018"/>
    </source>
</evidence>
<name>A0A219B4E4_9SPHN</name>
<keyword evidence="3 5" id="KW-0067">ATP-binding</keyword>
<dbReference type="PANTHER" id="PTHR10695">
    <property type="entry name" value="DEPHOSPHO-COA KINASE-RELATED"/>
    <property type="match status" value="1"/>
</dbReference>
<comment type="similarity">
    <text evidence="1 5">Belongs to the CoaE family.</text>
</comment>
<reference evidence="8" key="1">
    <citation type="submission" date="2017-05" db="EMBL/GenBank/DDBJ databases">
        <authorList>
            <person name="Lin X."/>
        </authorList>
    </citation>
    <scope>NUCLEOTIDE SEQUENCE [LARGE SCALE GENOMIC DNA]</scope>
    <source>
        <strain evidence="8">JLT2012</strain>
    </source>
</reference>
<dbReference type="EMBL" id="NFZT01000001">
    <property type="protein sequence ID" value="OWV32679.1"/>
    <property type="molecule type" value="Genomic_DNA"/>
</dbReference>
<dbReference type="RefSeq" id="WP_088711472.1">
    <property type="nucleotide sequence ID" value="NZ_NFZT01000001.1"/>
</dbReference>
<protein>
    <recommendedName>
        <fullName evidence="5 6">Dephospho-CoA kinase</fullName>
        <ecNumber evidence="5 6">2.7.1.24</ecNumber>
    </recommendedName>
    <alternativeName>
        <fullName evidence="5">Dephosphocoenzyme A kinase</fullName>
    </alternativeName>
</protein>
<evidence type="ECO:0000256" key="2">
    <source>
        <dbReference type="ARBA" id="ARBA00022741"/>
    </source>
</evidence>
<dbReference type="GO" id="GO:0005524">
    <property type="term" value="F:ATP binding"/>
    <property type="evidence" value="ECO:0007669"/>
    <property type="project" value="UniProtKB-UniRule"/>
</dbReference>
<sequence length="215" mass="23957">MKLIGLTGSIGMGKSTIAGFFRAERVPVFDADAEVHRLQAPGGRALALIEEAFPGVVVDGRLDRAALGKAVFGDTEALRRLERIMHPLVGDAQARFLRRYRQARTPFAVLDIPLLYEKGGWERVDGVVVVSAPPHVQRARVMARPGMTREKFENIVARQVPDAEKRRRADFVIETGLGKRRSRLAVSSLTACLKRHSVEYCRKCERSSSIPKRRA</sequence>
<comment type="caution">
    <text evidence="7">The sequence shown here is derived from an EMBL/GenBank/DDBJ whole genome shotgun (WGS) entry which is preliminary data.</text>
</comment>
<dbReference type="OrthoDB" id="9812943at2"/>
<dbReference type="SUPFAM" id="SSF52540">
    <property type="entry name" value="P-loop containing nucleoside triphosphate hydrolases"/>
    <property type="match status" value="1"/>
</dbReference>
<evidence type="ECO:0000313" key="8">
    <source>
        <dbReference type="Proteomes" id="UP000198462"/>
    </source>
</evidence>
<dbReference type="EC" id="2.7.1.24" evidence="5 6"/>
<dbReference type="GO" id="GO:0015937">
    <property type="term" value="P:coenzyme A biosynthetic process"/>
    <property type="evidence" value="ECO:0007669"/>
    <property type="project" value="UniProtKB-UniRule"/>
</dbReference>
<gene>
    <name evidence="5" type="primary">coaE</name>
    <name evidence="7" type="ORF">B5C34_03925</name>
</gene>
<keyword evidence="5" id="KW-0808">Transferase</keyword>
<dbReference type="HAMAP" id="MF_00376">
    <property type="entry name" value="Dephospho_CoA_kinase"/>
    <property type="match status" value="1"/>
</dbReference>
<evidence type="ECO:0000313" key="7">
    <source>
        <dbReference type="EMBL" id="OWV32679.1"/>
    </source>
</evidence>
<comment type="subcellular location">
    <subcellularLocation>
        <location evidence="5">Cytoplasm</location>
    </subcellularLocation>
</comment>
<organism evidence="7 8">
    <name type="scientific">Pacificimonas flava</name>
    <dbReference type="NCBI Taxonomy" id="1234595"/>
    <lineage>
        <taxon>Bacteria</taxon>
        <taxon>Pseudomonadati</taxon>
        <taxon>Pseudomonadota</taxon>
        <taxon>Alphaproteobacteria</taxon>
        <taxon>Sphingomonadales</taxon>
        <taxon>Sphingosinicellaceae</taxon>
        <taxon>Pacificimonas</taxon>
    </lineage>
</organism>
<dbReference type="UniPathway" id="UPA00241">
    <property type="reaction ID" value="UER00356"/>
</dbReference>
<feature type="binding site" evidence="5">
    <location>
        <begin position="11"/>
        <end position="16"/>
    </location>
    <ligand>
        <name>ATP</name>
        <dbReference type="ChEBI" id="CHEBI:30616"/>
    </ligand>
</feature>
<comment type="catalytic activity">
    <reaction evidence="5">
        <text>3'-dephospho-CoA + ATP = ADP + CoA + H(+)</text>
        <dbReference type="Rhea" id="RHEA:18245"/>
        <dbReference type="ChEBI" id="CHEBI:15378"/>
        <dbReference type="ChEBI" id="CHEBI:30616"/>
        <dbReference type="ChEBI" id="CHEBI:57287"/>
        <dbReference type="ChEBI" id="CHEBI:57328"/>
        <dbReference type="ChEBI" id="CHEBI:456216"/>
        <dbReference type="EC" id="2.7.1.24"/>
    </reaction>
</comment>
<dbReference type="PROSITE" id="PS51219">
    <property type="entry name" value="DPCK"/>
    <property type="match status" value="1"/>
</dbReference>
<comment type="function">
    <text evidence="5">Catalyzes the phosphorylation of the 3'-hydroxyl group of dephosphocoenzyme A to form coenzyme A.</text>
</comment>
<proteinExistence type="inferred from homology"/>
<keyword evidence="4 5" id="KW-0173">Coenzyme A biosynthesis</keyword>
<dbReference type="PANTHER" id="PTHR10695:SF46">
    <property type="entry name" value="BIFUNCTIONAL COENZYME A SYNTHASE-RELATED"/>
    <property type="match status" value="1"/>
</dbReference>
<keyword evidence="5" id="KW-0963">Cytoplasm</keyword>
<dbReference type="AlphaFoldDB" id="A0A219B4E4"/>
<dbReference type="GO" id="GO:0005737">
    <property type="term" value="C:cytoplasm"/>
    <property type="evidence" value="ECO:0007669"/>
    <property type="project" value="UniProtKB-SubCell"/>
</dbReference>
<comment type="pathway">
    <text evidence="5">Cofactor biosynthesis; coenzyme A biosynthesis; CoA from (R)-pantothenate: step 5/5.</text>
</comment>
<dbReference type="Proteomes" id="UP000198462">
    <property type="component" value="Unassembled WGS sequence"/>
</dbReference>
<evidence type="ECO:0000256" key="6">
    <source>
        <dbReference type="NCBIfam" id="TIGR00152"/>
    </source>
</evidence>
<dbReference type="Gene3D" id="3.40.50.300">
    <property type="entry name" value="P-loop containing nucleotide triphosphate hydrolases"/>
    <property type="match status" value="1"/>
</dbReference>
<accession>A0A219B4E4</accession>
<dbReference type="InterPro" id="IPR027417">
    <property type="entry name" value="P-loop_NTPase"/>
</dbReference>
<keyword evidence="8" id="KW-1185">Reference proteome</keyword>
<dbReference type="GO" id="GO:0004140">
    <property type="term" value="F:dephospho-CoA kinase activity"/>
    <property type="evidence" value="ECO:0007669"/>
    <property type="project" value="UniProtKB-UniRule"/>
</dbReference>
<keyword evidence="2 5" id="KW-0547">Nucleotide-binding</keyword>
<dbReference type="InterPro" id="IPR001977">
    <property type="entry name" value="Depp_CoAkinase"/>
</dbReference>
<evidence type="ECO:0000256" key="5">
    <source>
        <dbReference type="HAMAP-Rule" id="MF_00376"/>
    </source>
</evidence>
<evidence type="ECO:0000256" key="4">
    <source>
        <dbReference type="ARBA" id="ARBA00022993"/>
    </source>
</evidence>